<name>A0ABQ1BJM7_9MYCO</name>
<evidence type="ECO:0000313" key="1">
    <source>
        <dbReference type="EMBL" id="GFG63923.1"/>
    </source>
</evidence>
<organism evidence="1 2">
    <name type="scientific">Mycobacterium kubicae</name>
    <dbReference type="NCBI Taxonomy" id="120959"/>
    <lineage>
        <taxon>Bacteria</taxon>
        <taxon>Bacillati</taxon>
        <taxon>Actinomycetota</taxon>
        <taxon>Actinomycetes</taxon>
        <taxon>Mycobacteriales</taxon>
        <taxon>Mycobacteriaceae</taxon>
        <taxon>Mycobacterium</taxon>
        <taxon>Mycobacterium simiae complex</taxon>
    </lineage>
</organism>
<proteinExistence type="predicted"/>
<dbReference type="EMBL" id="BLKU01000003">
    <property type="protein sequence ID" value="GFG63923.1"/>
    <property type="molecule type" value="Genomic_DNA"/>
</dbReference>
<accession>A0ABQ1BJM7</accession>
<protein>
    <submittedName>
        <fullName evidence="1">Uncharacterized protein</fullName>
    </submittedName>
</protein>
<keyword evidence="2" id="KW-1185">Reference proteome</keyword>
<gene>
    <name evidence="1" type="ORF">MKUB_14130</name>
</gene>
<sequence>MPALSHPRRWRRVGRGLQVLAVAAVVTGAIALTGGNRPALRLTADAIDLGQGVSVTPAPGWTVGDQGPGWVTLHNAFSTAEMEIKVKPASGNDPVAVLQGDISRLSSLSTTGLTNVRDVGAPSGNPLQGTNFQQQASVTFNADGTSRMGLIPVVGSFSELLNTSTHQSAFIVFAQNSDASAGADSDGQSMIDSLL</sequence>
<dbReference type="Proteomes" id="UP000465306">
    <property type="component" value="Unassembled WGS sequence"/>
</dbReference>
<dbReference type="RefSeq" id="WP_085074094.1">
    <property type="nucleotide sequence ID" value="NZ_BLKU01000003.1"/>
</dbReference>
<reference evidence="1 2" key="1">
    <citation type="journal article" date="2019" name="Emerg. Microbes Infect.">
        <title>Comprehensive subspecies identification of 175 nontuberculous mycobacteria species based on 7547 genomic profiles.</title>
        <authorList>
            <person name="Matsumoto Y."/>
            <person name="Kinjo T."/>
            <person name="Motooka D."/>
            <person name="Nabeya D."/>
            <person name="Jung N."/>
            <person name="Uechi K."/>
            <person name="Horii T."/>
            <person name="Iida T."/>
            <person name="Fujita J."/>
            <person name="Nakamura S."/>
        </authorList>
    </citation>
    <scope>NUCLEOTIDE SEQUENCE [LARGE SCALE GENOMIC DNA]</scope>
    <source>
        <strain evidence="1 2">JCM 13573</strain>
    </source>
</reference>
<evidence type="ECO:0000313" key="2">
    <source>
        <dbReference type="Proteomes" id="UP000465306"/>
    </source>
</evidence>
<comment type="caution">
    <text evidence="1">The sequence shown here is derived from an EMBL/GenBank/DDBJ whole genome shotgun (WGS) entry which is preliminary data.</text>
</comment>